<evidence type="ECO:0000256" key="14">
    <source>
        <dbReference type="SAM" id="Phobius"/>
    </source>
</evidence>
<keyword evidence="11" id="KW-0482">Metalloprotease</keyword>
<dbReference type="GO" id="GO:0006508">
    <property type="term" value="P:proteolysis"/>
    <property type="evidence" value="ECO:0007669"/>
    <property type="project" value="UniProtKB-KW"/>
</dbReference>
<evidence type="ECO:0000256" key="12">
    <source>
        <dbReference type="ARBA" id="ARBA00023136"/>
    </source>
</evidence>
<protein>
    <recommendedName>
        <fullName evidence="15">Peptidase M50 domain-containing protein</fullName>
    </recommendedName>
</protein>
<sequence length="541" mass="57505">MHKRLQTARDMQSFREREDTSKGKDGDEKKAKDQDSTNIEVNPEIYKALAEAEAARDNNGKTASDDQVKDSEKNLKAVLDAAKKIGQKAQNPKMDNKEMETLIRDEINTFLETVNSGMKQDMKRVREEVFGANVFWVTEMNPTAERPSEIVPGSWLVRGNLRTTKDEAFDKVVQGVDKLFGNKYTVFIIPDPEADLQEPPRGNAKAKERVAFVVTPSQYVNQPQEGPGWQLVAAGLLFLLAFGAATRIGVIANTPKFLPQSIIELLAQPDSYNADTVPPELANFDFKPLLLSSVPISSAILVIQGLQEAAHRAVANARNVKLATPLFIPNDQIGLFGAVTQIKSLLRSRKDLFDIAAAGPLAGGLGALALFGTGLLLSIGGAREDLLPVPAALLQGSLLLGGATQAVLGTGTAAANTAAGSAAAAATIAVHPFVIGGWCGLVAVALNCLPVGSLDGGRMVQAAFGRQSLSISSFFVYVALGLGLLGSSLALPFGLYVLLFQRIPEKGIQDTVTSPGGNSSFGELFVQLDVTHRACSQAAGS</sequence>
<keyword evidence="8" id="KW-0378">Hydrolase</keyword>
<proteinExistence type="inferred from homology"/>
<accession>A0AAW1PY68</accession>
<feature type="region of interest" description="Disordered" evidence="13">
    <location>
        <begin position="1"/>
        <end position="71"/>
    </location>
</feature>
<gene>
    <name evidence="16" type="ORF">WJX73_001749</name>
</gene>
<keyword evidence="10 14" id="KW-1133">Transmembrane helix</keyword>
<evidence type="ECO:0000256" key="13">
    <source>
        <dbReference type="SAM" id="MobiDB-lite"/>
    </source>
</evidence>
<dbReference type="GO" id="GO:0016020">
    <property type="term" value="C:membrane"/>
    <property type="evidence" value="ECO:0007669"/>
    <property type="project" value="UniProtKB-SubCell"/>
</dbReference>
<feature type="domain" description="Peptidase M50" evidence="15">
    <location>
        <begin position="299"/>
        <end position="467"/>
    </location>
</feature>
<keyword evidence="9" id="KW-0809">Transit peptide</keyword>
<comment type="subcellular location">
    <subcellularLocation>
        <location evidence="1">Membrane</location>
        <topology evidence="1">Multi-pass membrane protein</topology>
    </subcellularLocation>
    <subcellularLocation>
        <location evidence="2">Plastid</location>
        <location evidence="2">Chloroplast</location>
    </subcellularLocation>
</comment>
<keyword evidence="7 14" id="KW-0812">Transmembrane</keyword>
<keyword evidence="12 14" id="KW-0472">Membrane</keyword>
<keyword evidence="6" id="KW-0645">Protease</keyword>
<dbReference type="PANTHER" id="PTHR31412">
    <property type="entry name" value="ZINC METALLOPROTEASE EGY1"/>
    <property type="match status" value="1"/>
</dbReference>
<feature type="transmembrane region" description="Helical" evidence="14">
    <location>
        <begin position="228"/>
        <end position="250"/>
    </location>
</feature>
<feature type="compositionally biased region" description="Basic and acidic residues" evidence="13">
    <location>
        <begin position="12"/>
        <end position="35"/>
    </location>
</feature>
<dbReference type="InterPro" id="IPR044838">
    <property type="entry name" value="EGY1-like"/>
</dbReference>
<dbReference type="AlphaFoldDB" id="A0AAW1PY68"/>
<evidence type="ECO:0000256" key="11">
    <source>
        <dbReference type="ARBA" id="ARBA00023049"/>
    </source>
</evidence>
<keyword evidence="17" id="KW-1185">Reference proteome</keyword>
<dbReference type="EMBL" id="JALJOQ010000005">
    <property type="protein sequence ID" value="KAK9813352.1"/>
    <property type="molecule type" value="Genomic_DNA"/>
</dbReference>
<evidence type="ECO:0000256" key="3">
    <source>
        <dbReference type="ARBA" id="ARBA00007931"/>
    </source>
</evidence>
<evidence type="ECO:0000313" key="17">
    <source>
        <dbReference type="Proteomes" id="UP001465755"/>
    </source>
</evidence>
<evidence type="ECO:0000256" key="5">
    <source>
        <dbReference type="ARBA" id="ARBA00022640"/>
    </source>
</evidence>
<feature type="transmembrane region" description="Helical" evidence="14">
    <location>
        <begin position="422"/>
        <end position="446"/>
    </location>
</feature>
<evidence type="ECO:0000256" key="10">
    <source>
        <dbReference type="ARBA" id="ARBA00022989"/>
    </source>
</evidence>
<reference evidence="16 17" key="1">
    <citation type="journal article" date="2024" name="Nat. Commun.">
        <title>Phylogenomics reveals the evolutionary origins of lichenization in chlorophyte algae.</title>
        <authorList>
            <person name="Puginier C."/>
            <person name="Libourel C."/>
            <person name="Otte J."/>
            <person name="Skaloud P."/>
            <person name="Haon M."/>
            <person name="Grisel S."/>
            <person name="Petersen M."/>
            <person name="Berrin J.G."/>
            <person name="Delaux P.M."/>
            <person name="Dal Grande F."/>
            <person name="Keller J."/>
        </authorList>
    </citation>
    <scope>NUCLEOTIDE SEQUENCE [LARGE SCALE GENOMIC DNA]</scope>
    <source>
        <strain evidence="16 17">SAG 2036</strain>
    </source>
</reference>
<keyword evidence="5" id="KW-0934">Plastid</keyword>
<evidence type="ECO:0000259" key="15">
    <source>
        <dbReference type="Pfam" id="PF02163"/>
    </source>
</evidence>
<evidence type="ECO:0000256" key="9">
    <source>
        <dbReference type="ARBA" id="ARBA00022946"/>
    </source>
</evidence>
<evidence type="ECO:0000256" key="7">
    <source>
        <dbReference type="ARBA" id="ARBA00022692"/>
    </source>
</evidence>
<evidence type="ECO:0000256" key="1">
    <source>
        <dbReference type="ARBA" id="ARBA00004141"/>
    </source>
</evidence>
<dbReference type="Pfam" id="PF02163">
    <property type="entry name" value="Peptidase_M50"/>
    <property type="match status" value="1"/>
</dbReference>
<evidence type="ECO:0000313" key="16">
    <source>
        <dbReference type="EMBL" id="KAK9813352.1"/>
    </source>
</evidence>
<dbReference type="GO" id="GO:0008237">
    <property type="term" value="F:metallopeptidase activity"/>
    <property type="evidence" value="ECO:0007669"/>
    <property type="project" value="UniProtKB-KW"/>
</dbReference>
<dbReference type="GO" id="GO:0009507">
    <property type="term" value="C:chloroplast"/>
    <property type="evidence" value="ECO:0007669"/>
    <property type="project" value="UniProtKB-SubCell"/>
</dbReference>
<dbReference type="InterPro" id="IPR008915">
    <property type="entry name" value="Peptidase_M50"/>
</dbReference>
<comment type="caution">
    <text evidence="16">The sequence shown here is derived from an EMBL/GenBank/DDBJ whole genome shotgun (WGS) entry which is preliminary data.</text>
</comment>
<evidence type="ECO:0000256" key="6">
    <source>
        <dbReference type="ARBA" id="ARBA00022670"/>
    </source>
</evidence>
<dbReference type="CDD" id="cd06160">
    <property type="entry name" value="S2P-M50_like_2"/>
    <property type="match status" value="1"/>
</dbReference>
<feature type="transmembrane region" description="Helical" evidence="14">
    <location>
        <begin position="474"/>
        <end position="499"/>
    </location>
</feature>
<keyword evidence="4" id="KW-0150">Chloroplast</keyword>
<name>A0AAW1PY68_9CHLO</name>
<feature type="transmembrane region" description="Helical" evidence="14">
    <location>
        <begin position="392"/>
        <end position="415"/>
    </location>
</feature>
<organism evidence="16 17">
    <name type="scientific">Symbiochloris irregularis</name>
    <dbReference type="NCBI Taxonomy" id="706552"/>
    <lineage>
        <taxon>Eukaryota</taxon>
        <taxon>Viridiplantae</taxon>
        <taxon>Chlorophyta</taxon>
        <taxon>core chlorophytes</taxon>
        <taxon>Trebouxiophyceae</taxon>
        <taxon>Trebouxiales</taxon>
        <taxon>Trebouxiaceae</taxon>
        <taxon>Symbiochloris</taxon>
    </lineage>
</organism>
<evidence type="ECO:0000256" key="4">
    <source>
        <dbReference type="ARBA" id="ARBA00022528"/>
    </source>
</evidence>
<dbReference type="Proteomes" id="UP001465755">
    <property type="component" value="Unassembled WGS sequence"/>
</dbReference>
<feature type="transmembrane region" description="Helical" evidence="14">
    <location>
        <begin position="352"/>
        <end position="380"/>
    </location>
</feature>
<comment type="similarity">
    <text evidence="3">Belongs to the peptidase M50B family.</text>
</comment>
<feature type="compositionally biased region" description="Basic and acidic residues" evidence="13">
    <location>
        <begin position="53"/>
        <end position="71"/>
    </location>
</feature>
<evidence type="ECO:0000256" key="8">
    <source>
        <dbReference type="ARBA" id="ARBA00022801"/>
    </source>
</evidence>
<evidence type="ECO:0000256" key="2">
    <source>
        <dbReference type="ARBA" id="ARBA00004229"/>
    </source>
</evidence>
<dbReference type="PANTHER" id="PTHR31412:SF0">
    <property type="entry name" value="ZINC METALLOPROTEASE EGY1, CHLOROPLASTIC-RELATED"/>
    <property type="match status" value="1"/>
</dbReference>